<reference evidence="2 3" key="1">
    <citation type="submission" date="2019-07" db="EMBL/GenBank/DDBJ databases">
        <title>Flavobacterium sp. nov., isolated from glacier ice.</title>
        <authorList>
            <person name="Liu Q."/>
            <person name="Xin Y.-H."/>
        </authorList>
    </citation>
    <scope>NUCLEOTIDE SEQUENCE [LARGE SCALE GENOMIC DNA]</scope>
    <source>
        <strain evidence="2 3">ZT4R6</strain>
    </source>
</reference>
<keyword evidence="3" id="KW-1185">Reference proteome</keyword>
<evidence type="ECO:0008006" key="4">
    <source>
        <dbReference type="Google" id="ProtNLM"/>
    </source>
</evidence>
<proteinExistence type="predicted"/>
<evidence type="ECO:0000313" key="3">
    <source>
        <dbReference type="Proteomes" id="UP000320643"/>
    </source>
</evidence>
<comment type="caution">
    <text evidence="2">The sequence shown here is derived from an EMBL/GenBank/DDBJ whole genome shotgun (WGS) entry which is preliminary data.</text>
</comment>
<dbReference type="AlphaFoldDB" id="A0A552V5L8"/>
<organism evidence="2 3">
    <name type="scientific">Flavobacterium zepuense</name>
    <dbReference type="NCBI Taxonomy" id="2593302"/>
    <lineage>
        <taxon>Bacteria</taxon>
        <taxon>Pseudomonadati</taxon>
        <taxon>Bacteroidota</taxon>
        <taxon>Flavobacteriia</taxon>
        <taxon>Flavobacteriales</taxon>
        <taxon>Flavobacteriaceae</taxon>
        <taxon>Flavobacterium</taxon>
    </lineage>
</organism>
<sequence>MKLLIAAICLISSIGIYAQTVLSDGIEHLDFKLEFATDTTSAFGIDWKKENLVSDFVLKGNIPLHYSIKIINDTTASLSQFHNDKSTFQENIYISEWTIRVITDSHIISEFKITDFDKDGDEDLTILVASNMNGNDWTSIYLNDSAQNKLVNLYDMADNTAIWNRPEFDSDTGIIHCTLDGSAYGASEESTYKLDNLIAIPLKKSRQERYKRNSTTDFDYIGENGKWKLVRKRKSRG</sequence>
<dbReference type="OrthoDB" id="1362158at2"/>
<evidence type="ECO:0000313" key="2">
    <source>
        <dbReference type="EMBL" id="TRW25766.1"/>
    </source>
</evidence>
<accession>A0A552V5L8</accession>
<dbReference type="Proteomes" id="UP000320643">
    <property type="component" value="Unassembled WGS sequence"/>
</dbReference>
<protein>
    <recommendedName>
        <fullName evidence="4">VCBS repeat-containing protein</fullName>
    </recommendedName>
</protein>
<evidence type="ECO:0000256" key="1">
    <source>
        <dbReference type="SAM" id="SignalP"/>
    </source>
</evidence>
<feature type="signal peptide" evidence="1">
    <location>
        <begin position="1"/>
        <end position="18"/>
    </location>
</feature>
<keyword evidence="1" id="KW-0732">Signal</keyword>
<name>A0A552V5L8_9FLAO</name>
<gene>
    <name evidence="2" type="ORF">FMM05_05965</name>
</gene>
<dbReference type="RefSeq" id="WP_143372430.1">
    <property type="nucleotide sequence ID" value="NZ_VJVZ01000003.1"/>
</dbReference>
<dbReference type="EMBL" id="VJVZ01000003">
    <property type="protein sequence ID" value="TRW25766.1"/>
    <property type="molecule type" value="Genomic_DNA"/>
</dbReference>
<feature type="chain" id="PRO_5022060269" description="VCBS repeat-containing protein" evidence="1">
    <location>
        <begin position="19"/>
        <end position="237"/>
    </location>
</feature>